<organism evidence="1 2">
    <name type="scientific">Romanomermis culicivorax</name>
    <name type="common">Nematode worm</name>
    <dbReference type="NCBI Taxonomy" id="13658"/>
    <lineage>
        <taxon>Eukaryota</taxon>
        <taxon>Metazoa</taxon>
        <taxon>Ecdysozoa</taxon>
        <taxon>Nematoda</taxon>
        <taxon>Enoplea</taxon>
        <taxon>Dorylaimia</taxon>
        <taxon>Mermithida</taxon>
        <taxon>Mermithoidea</taxon>
        <taxon>Mermithidae</taxon>
        <taxon>Romanomermis</taxon>
    </lineage>
</organism>
<dbReference type="WBParaSite" id="nRc.2.0.1.t24770-RA">
    <property type="protein sequence ID" value="nRc.2.0.1.t24770-RA"/>
    <property type="gene ID" value="nRc.2.0.1.g24770"/>
</dbReference>
<dbReference type="AlphaFoldDB" id="A0A915JE22"/>
<sequence length="74" mass="8728">MISTQEFQVTVNAKSIKFGLCGKDKQGILMQQSALKKLYPFKTYESAPVAFFWLTLYIHILDLHDYFLLYKKFE</sequence>
<evidence type="ECO:0000313" key="2">
    <source>
        <dbReference type="WBParaSite" id="nRc.2.0.1.t24770-RA"/>
    </source>
</evidence>
<accession>A0A915JE22</accession>
<dbReference type="Proteomes" id="UP000887565">
    <property type="component" value="Unplaced"/>
</dbReference>
<reference evidence="2" key="1">
    <citation type="submission" date="2022-11" db="UniProtKB">
        <authorList>
            <consortium name="WormBaseParasite"/>
        </authorList>
    </citation>
    <scope>IDENTIFICATION</scope>
</reference>
<protein>
    <submittedName>
        <fullName evidence="2">LAGLIDADG homing endonuclease</fullName>
    </submittedName>
</protein>
<evidence type="ECO:0000313" key="1">
    <source>
        <dbReference type="Proteomes" id="UP000887565"/>
    </source>
</evidence>
<proteinExistence type="predicted"/>
<keyword evidence="1" id="KW-1185">Reference proteome</keyword>
<name>A0A915JE22_ROMCU</name>